<evidence type="ECO:0000256" key="6">
    <source>
        <dbReference type="ARBA" id="ARBA00022832"/>
    </source>
</evidence>
<evidence type="ECO:0000256" key="5">
    <source>
        <dbReference type="ARBA" id="ARBA00022679"/>
    </source>
</evidence>
<dbReference type="Proteomes" id="UP000477722">
    <property type="component" value="Unassembled WGS sequence"/>
</dbReference>
<dbReference type="NCBIfam" id="TIGR00747">
    <property type="entry name" value="fabH"/>
    <property type="match status" value="1"/>
</dbReference>
<dbReference type="InterPro" id="IPR016039">
    <property type="entry name" value="Thiolase-like"/>
</dbReference>
<proteinExistence type="inferred from homology"/>
<dbReference type="GO" id="GO:0004315">
    <property type="term" value="F:3-oxoacyl-[acyl-carrier-protein] synthase activity"/>
    <property type="evidence" value="ECO:0007669"/>
    <property type="project" value="InterPro"/>
</dbReference>
<keyword evidence="10 13" id="KW-0012">Acyltransferase</keyword>
<evidence type="ECO:0000256" key="7">
    <source>
        <dbReference type="ARBA" id="ARBA00023098"/>
    </source>
</evidence>
<dbReference type="Pfam" id="PF08541">
    <property type="entry name" value="ACP_syn_III_C"/>
    <property type="match status" value="1"/>
</dbReference>
<comment type="similarity">
    <text evidence="2">Belongs to the thiolase-like superfamily. FabH family.</text>
</comment>
<comment type="caution">
    <text evidence="13">The sequence shown here is derived from an EMBL/GenBank/DDBJ whole genome shotgun (WGS) entry which is preliminary data.</text>
</comment>
<dbReference type="GO" id="GO:0033818">
    <property type="term" value="F:beta-ketoacyl-acyl-carrier-protein synthase III activity"/>
    <property type="evidence" value="ECO:0007669"/>
    <property type="project" value="UniProtKB-EC"/>
</dbReference>
<reference evidence="13 14" key="1">
    <citation type="submission" date="2020-02" db="EMBL/GenBank/DDBJ databases">
        <title>Whole-genome analyses of novel actinobacteria.</title>
        <authorList>
            <person name="Sahin N."/>
            <person name="Tatar D."/>
        </authorList>
    </citation>
    <scope>NUCLEOTIDE SEQUENCE [LARGE SCALE GENOMIC DNA]</scope>
    <source>
        <strain evidence="13 14">SB3404</strain>
    </source>
</reference>
<keyword evidence="7" id="KW-0443">Lipid metabolism</keyword>
<comment type="pathway">
    <text evidence="1">Lipid metabolism.</text>
</comment>
<keyword evidence="14" id="KW-1185">Reference proteome</keyword>
<dbReference type="InterPro" id="IPR013747">
    <property type="entry name" value="ACP_syn_III_C"/>
</dbReference>
<keyword evidence="6" id="KW-0276">Fatty acid metabolism</keyword>
<name>A0A6G4WYU3_9ACTN</name>
<organism evidence="13 14">
    <name type="scientific">Streptomyces boncukensis</name>
    <dbReference type="NCBI Taxonomy" id="2711219"/>
    <lineage>
        <taxon>Bacteria</taxon>
        <taxon>Bacillati</taxon>
        <taxon>Actinomycetota</taxon>
        <taxon>Actinomycetes</taxon>
        <taxon>Kitasatosporales</taxon>
        <taxon>Streptomycetaceae</taxon>
        <taxon>Streptomyces</taxon>
    </lineage>
</organism>
<dbReference type="Pfam" id="PF08545">
    <property type="entry name" value="ACP_syn_III"/>
    <property type="match status" value="1"/>
</dbReference>
<evidence type="ECO:0000256" key="8">
    <source>
        <dbReference type="ARBA" id="ARBA00023160"/>
    </source>
</evidence>
<evidence type="ECO:0000259" key="11">
    <source>
        <dbReference type="Pfam" id="PF08541"/>
    </source>
</evidence>
<dbReference type="GO" id="GO:0006633">
    <property type="term" value="P:fatty acid biosynthetic process"/>
    <property type="evidence" value="ECO:0007669"/>
    <property type="project" value="UniProtKB-KW"/>
</dbReference>
<evidence type="ECO:0000256" key="2">
    <source>
        <dbReference type="ARBA" id="ARBA00008642"/>
    </source>
</evidence>
<evidence type="ECO:0000256" key="10">
    <source>
        <dbReference type="ARBA" id="ARBA00023315"/>
    </source>
</evidence>
<dbReference type="EC" id="2.3.1.180" evidence="13"/>
<keyword evidence="5 13" id="KW-0808">Transferase</keyword>
<dbReference type="CDD" id="cd00830">
    <property type="entry name" value="KAS_III"/>
    <property type="match status" value="1"/>
</dbReference>
<evidence type="ECO:0000256" key="4">
    <source>
        <dbReference type="ARBA" id="ARBA00022516"/>
    </source>
</evidence>
<dbReference type="PANTHER" id="PTHR43091:SF1">
    <property type="entry name" value="BETA-KETOACYL-[ACYL-CARRIER-PROTEIN] SYNTHASE III, CHLOROPLASTIC"/>
    <property type="match status" value="1"/>
</dbReference>
<dbReference type="PANTHER" id="PTHR43091">
    <property type="entry name" value="3-OXOACYL-[ACYL-CARRIER-PROTEIN] SYNTHASE"/>
    <property type="match status" value="1"/>
</dbReference>
<evidence type="ECO:0000313" key="14">
    <source>
        <dbReference type="Proteomes" id="UP000477722"/>
    </source>
</evidence>
<keyword evidence="8" id="KW-0275">Fatty acid biosynthesis</keyword>
<dbReference type="AlphaFoldDB" id="A0A6G4WYU3"/>
<dbReference type="InterPro" id="IPR004655">
    <property type="entry name" value="FabH"/>
</dbReference>
<dbReference type="NCBIfam" id="NF006829">
    <property type="entry name" value="PRK09352.1"/>
    <property type="match status" value="1"/>
</dbReference>
<evidence type="ECO:0000256" key="1">
    <source>
        <dbReference type="ARBA" id="ARBA00005189"/>
    </source>
</evidence>
<keyword evidence="9" id="KW-0511">Multifunctional enzyme</keyword>
<dbReference type="Gene3D" id="3.40.47.10">
    <property type="match status" value="2"/>
</dbReference>
<sequence>MYGQLGIPAGRHSRVLGVGSYRPRREVGNREVCTWIDSTEEWIESRTGIRNRRIAAADETLLAMAVAAGRQALAYAGVGPEAVDCVVVSTMTNFVHTPPLSIAVAHALGAVSAGGFDLSAGCSGFCHALALAGDTVSSGGSRHVLAIAVERMTDVVDMSERRLAFLFGDGAGAALIGPSEQPGIAPVVRGSDGTGHDSLRMSTSWDQYAADPSVGRPVLEMDGRRVFRWTVENVVPAARLALERAGIKAADLVAFIPHQANLRIVEVLADRLELPDHVVVSRDGAESGNASSASVPMALDRVVRSGAVPGGGPALVMGFGSGFSYAGQTVLLPASP</sequence>
<dbReference type="EMBL" id="JAAKZZ010000182">
    <property type="protein sequence ID" value="NGO70288.1"/>
    <property type="molecule type" value="Genomic_DNA"/>
</dbReference>
<protein>
    <submittedName>
        <fullName evidence="13">Beta-ketoacyl-ACP synthase III</fullName>
        <ecNumber evidence="13">2.3.1.180</ecNumber>
    </submittedName>
</protein>
<evidence type="ECO:0000313" key="13">
    <source>
        <dbReference type="EMBL" id="NGO70288.1"/>
    </source>
</evidence>
<evidence type="ECO:0000259" key="12">
    <source>
        <dbReference type="Pfam" id="PF08545"/>
    </source>
</evidence>
<keyword evidence="4" id="KW-0444">Lipid biosynthesis</keyword>
<gene>
    <name evidence="13" type="primary">fabH</name>
    <name evidence="13" type="ORF">G5C65_18430</name>
</gene>
<dbReference type="InterPro" id="IPR013751">
    <property type="entry name" value="ACP_syn_III_N"/>
</dbReference>
<dbReference type="SUPFAM" id="SSF53901">
    <property type="entry name" value="Thiolase-like"/>
    <property type="match status" value="1"/>
</dbReference>
<feature type="domain" description="Beta-ketoacyl-[acyl-carrier-protein] synthase III C-terminal" evidence="11">
    <location>
        <begin position="242"/>
        <end position="330"/>
    </location>
</feature>
<feature type="domain" description="Beta-ketoacyl-[acyl-carrier-protein] synthase III N-terminal" evidence="12">
    <location>
        <begin position="116"/>
        <end position="193"/>
    </location>
</feature>
<evidence type="ECO:0000256" key="3">
    <source>
        <dbReference type="ARBA" id="ARBA00022490"/>
    </source>
</evidence>
<keyword evidence="3" id="KW-0963">Cytoplasm</keyword>
<evidence type="ECO:0000256" key="9">
    <source>
        <dbReference type="ARBA" id="ARBA00023268"/>
    </source>
</evidence>
<accession>A0A6G4WYU3</accession>